<organism evidence="1 2">
    <name type="scientific">Nannocystis radixulma</name>
    <dbReference type="NCBI Taxonomy" id="2995305"/>
    <lineage>
        <taxon>Bacteria</taxon>
        <taxon>Pseudomonadati</taxon>
        <taxon>Myxococcota</taxon>
        <taxon>Polyangia</taxon>
        <taxon>Nannocystales</taxon>
        <taxon>Nannocystaceae</taxon>
        <taxon>Nannocystis</taxon>
    </lineage>
</organism>
<dbReference type="RefSeq" id="WP_272010817.1">
    <property type="nucleotide sequence ID" value="NZ_JAQNDN010000028.1"/>
</dbReference>
<gene>
    <name evidence="1" type="ORF">POL58_48035</name>
</gene>
<evidence type="ECO:0000313" key="1">
    <source>
        <dbReference type="EMBL" id="MDC0675588.1"/>
    </source>
</evidence>
<name>A0ABT5BPG6_9BACT</name>
<dbReference type="EMBL" id="JAQNDN010000028">
    <property type="protein sequence ID" value="MDC0675588.1"/>
    <property type="molecule type" value="Genomic_DNA"/>
</dbReference>
<protein>
    <submittedName>
        <fullName evidence="1">Uncharacterized protein</fullName>
    </submittedName>
</protein>
<keyword evidence="2" id="KW-1185">Reference proteome</keyword>
<reference evidence="1 2" key="1">
    <citation type="submission" date="2022-11" db="EMBL/GenBank/DDBJ databases">
        <title>Minimal conservation of predation-associated metabolite biosynthetic gene clusters underscores biosynthetic potential of Myxococcota including descriptions for ten novel species: Archangium lansinium sp. nov., Myxococcus landrumus sp. nov., Nannocystis bai.</title>
        <authorList>
            <person name="Ahearne A."/>
            <person name="Stevens C."/>
            <person name="Dowd S."/>
        </authorList>
    </citation>
    <scope>NUCLEOTIDE SEQUENCE [LARGE SCALE GENOMIC DNA]</scope>
    <source>
        <strain evidence="1 2">NCELM</strain>
    </source>
</reference>
<sequence>MNMLLRTWMVNRNATARIIVWLLEHVRSTRSDEACTVRRAAQRTITVGAHELELALHLTLTLA</sequence>
<evidence type="ECO:0000313" key="2">
    <source>
        <dbReference type="Proteomes" id="UP001217838"/>
    </source>
</evidence>
<accession>A0ABT5BPG6</accession>
<comment type="caution">
    <text evidence="1">The sequence shown here is derived from an EMBL/GenBank/DDBJ whole genome shotgun (WGS) entry which is preliminary data.</text>
</comment>
<dbReference type="Proteomes" id="UP001217838">
    <property type="component" value="Unassembled WGS sequence"/>
</dbReference>
<proteinExistence type="predicted"/>